<evidence type="ECO:0000259" key="1">
    <source>
        <dbReference type="SMART" id="SM01321"/>
    </source>
</evidence>
<dbReference type="InterPro" id="IPR052715">
    <property type="entry name" value="RAYT_transposase"/>
</dbReference>
<evidence type="ECO:0000313" key="2">
    <source>
        <dbReference type="EMBL" id="RRN03451.1"/>
    </source>
</evidence>
<dbReference type="Gene3D" id="3.30.70.1290">
    <property type="entry name" value="Transposase IS200-like"/>
    <property type="match status" value="1"/>
</dbReference>
<dbReference type="Proteomes" id="UP000276010">
    <property type="component" value="Unassembled WGS sequence"/>
</dbReference>
<dbReference type="GO" id="GO:0043565">
    <property type="term" value="F:sequence-specific DNA binding"/>
    <property type="evidence" value="ECO:0007669"/>
    <property type="project" value="TreeGrafter"/>
</dbReference>
<accession>A0A3R8MKS9</accession>
<name>A0A3R8MKS9_BIBTR</name>
<sequence>MNKRKIIRLQHYDYSQNGLYFITICINHRLNLLGRIQNNTMQLNNAGKMIDFWYGELEKHFKHIRCLDYIIMPNHIHFILWIDNNTEQNQESLFTIIQWFKTMTTNDYIRNVKSNNWQPFEKKLWQRSYYEHIIRNEYAYKHIQQYIENNPYTWENDELFMND</sequence>
<comment type="caution">
    <text evidence="2">The sequence shown here is derived from an EMBL/GenBank/DDBJ whole genome shotgun (WGS) entry which is preliminary data.</text>
</comment>
<dbReference type="GO" id="GO:0004803">
    <property type="term" value="F:transposase activity"/>
    <property type="evidence" value="ECO:0007669"/>
    <property type="project" value="InterPro"/>
</dbReference>
<dbReference type="EMBL" id="RRUC01000023">
    <property type="protein sequence ID" value="RRN03451.1"/>
    <property type="molecule type" value="Genomic_DNA"/>
</dbReference>
<protein>
    <submittedName>
        <fullName evidence="2">Transposase</fullName>
    </submittedName>
</protein>
<evidence type="ECO:0000313" key="3">
    <source>
        <dbReference type="Proteomes" id="UP000276010"/>
    </source>
</evidence>
<gene>
    <name evidence="2" type="ORF">EIM44_06620</name>
</gene>
<dbReference type="AlphaFoldDB" id="A0A3R8MKS9"/>
<proteinExistence type="predicted"/>
<reference evidence="2 3" key="1">
    <citation type="submission" date="2018-11" db="EMBL/GenBank/DDBJ databases">
        <title>Whole genome sequence of Bibersteinia trehalosi strain OADDL-BT1 an multidrug resistant pathogen isolate.</title>
        <authorList>
            <person name="Couger M."/>
            <person name="Ramachandran A."/>
        </authorList>
    </citation>
    <scope>NUCLEOTIDE SEQUENCE [LARGE SCALE GENOMIC DNA]</scope>
    <source>
        <strain evidence="2 3">OADDL-BT1</strain>
    </source>
</reference>
<dbReference type="SUPFAM" id="SSF143422">
    <property type="entry name" value="Transposase IS200-like"/>
    <property type="match status" value="1"/>
</dbReference>
<feature type="domain" description="Transposase IS200-like" evidence="1">
    <location>
        <begin position="15"/>
        <end position="150"/>
    </location>
</feature>
<dbReference type="GO" id="GO:0006313">
    <property type="term" value="P:DNA transposition"/>
    <property type="evidence" value="ECO:0007669"/>
    <property type="project" value="InterPro"/>
</dbReference>
<organism evidence="2 3">
    <name type="scientific">Bibersteinia trehalosi</name>
    <name type="common">Pasteurella trehalosi</name>
    <dbReference type="NCBI Taxonomy" id="47735"/>
    <lineage>
        <taxon>Bacteria</taxon>
        <taxon>Pseudomonadati</taxon>
        <taxon>Pseudomonadota</taxon>
        <taxon>Gammaproteobacteria</taxon>
        <taxon>Pasteurellales</taxon>
        <taxon>Pasteurellaceae</taxon>
        <taxon>Bibersteinia</taxon>
    </lineage>
</organism>
<dbReference type="PANTHER" id="PTHR36966">
    <property type="entry name" value="REP-ASSOCIATED TYROSINE TRANSPOSASE"/>
    <property type="match status" value="1"/>
</dbReference>
<dbReference type="SMART" id="SM01321">
    <property type="entry name" value="Y1_Tnp"/>
    <property type="match status" value="1"/>
</dbReference>
<dbReference type="InterPro" id="IPR036515">
    <property type="entry name" value="Transposase_17_sf"/>
</dbReference>
<dbReference type="InterPro" id="IPR002686">
    <property type="entry name" value="Transposase_17"/>
</dbReference>
<dbReference type="Pfam" id="PF01797">
    <property type="entry name" value="Y1_Tnp"/>
    <property type="match status" value="1"/>
</dbReference>
<dbReference type="PANTHER" id="PTHR36966:SF1">
    <property type="entry name" value="REP-ASSOCIATED TYROSINE TRANSPOSASE"/>
    <property type="match status" value="1"/>
</dbReference>